<dbReference type="Pfam" id="PF05147">
    <property type="entry name" value="LANC_like"/>
    <property type="match status" value="1"/>
</dbReference>
<dbReference type="Pfam" id="PF13575">
    <property type="entry name" value="DUF4135"/>
    <property type="match status" value="1"/>
</dbReference>
<dbReference type="NCBIfam" id="TIGR03897">
    <property type="entry name" value="lanti_2_LanM"/>
    <property type="match status" value="1"/>
</dbReference>
<comment type="caution">
    <text evidence="3">The sequence shown here is derived from an EMBL/GenBank/DDBJ whole genome shotgun (WGS) entry which is preliminary data.</text>
</comment>
<dbReference type="PANTHER" id="PTHR12736">
    <property type="entry name" value="LANC-LIKE PROTEIN"/>
    <property type="match status" value="1"/>
</dbReference>
<dbReference type="GO" id="GO:0005886">
    <property type="term" value="C:plasma membrane"/>
    <property type="evidence" value="ECO:0007669"/>
    <property type="project" value="TreeGrafter"/>
</dbReference>
<name>A0A5A5T655_9CHLR</name>
<evidence type="ECO:0000313" key="3">
    <source>
        <dbReference type="EMBL" id="GCF06930.1"/>
    </source>
</evidence>
<keyword evidence="4" id="KW-1185">Reference proteome</keyword>
<evidence type="ECO:0000256" key="1">
    <source>
        <dbReference type="PIRSR" id="PIRSR607822-1"/>
    </source>
</evidence>
<dbReference type="PRINTS" id="PR01950">
    <property type="entry name" value="LANCSUPER"/>
</dbReference>
<dbReference type="PIRSF" id="PIRSF037228">
    <property type="entry name" value="Lant_mod_RumM"/>
    <property type="match status" value="1"/>
</dbReference>
<dbReference type="InterPro" id="IPR017146">
    <property type="entry name" value="Lanti_2_LanM"/>
</dbReference>
<dbReference type="AlphaFoldDB" id="A0A5A5T655"/>
<dbReference type="GO" id="GO:0005975">
    <property type="term" value="P:carbohydrate metabolic process"/>
    <property type="evidence" value="ECO:0007669"/>
    <property type="project" value="InterPro"/>
</dbReference>
<dbReference type="PANTHER" id="PTHR12736:SF7">
    <property type="entry name" value="LANC-LIKE PROTEIN 3"/>
    <property type="match status" value="1"/>
</dbReference>
<evidence type="ECO:0000259" key="2">
    <source>
        <dbReference type="Pfam" id="PF13575"/>
    </source>
</evidence>
<proteinExistence type="predicted"/>
<dbReference type="Gene3D" id="1.50.10.10">
    <property type="match status" value="1"/>
</dbReference>
<accession>A0A5A5T655</accession>
<dbReference type="InterPro" id="IPR025410">
    <property type="entry name" value="Lant_dehyd"/>
</dbReference>
<feature type="binding site" evidence="1">
    <location>
        <position position="1010"/>
    </location>
    <ligand>
        <name>Zn(2+)</name>
        <dbReference type="ChEBI" id="CHEBI:29105"/>
    </ligand>
</feature>
<dbReference type="Proteomes" id="UP000322530">
    <property type="component" value="Unassembled WGS sequence"/>
</dbReference>
<dbReference type="GO" id="GO:0031179">
    <property type="term" value="P:peptide modification"/>
    <property type="evidence" value="ECO:0007669"/>
    <property type="project" value="InterPro"/>
</dbReference>
<feature type="domain" description="Lantibiotic biosynthesis protein dehydration" evidence="2">
    <location>
        <begin position="238"/>
        <end position="612"/>
    </location>
</feature>
<keyword evidence="1" id="KW-0479">Metal-binding</keyword>
<sequence>MKQLLPSNEQQAHYKALWYRALTLTERAILLPDTTQQPSVEPESVSDSVRQRFQSWKEQPPFKQGTLFTQRLAADALSEKDLFTLLSEPVEQLQGRLAETTSLPWLATLIDTFATRRADSDPTPLFARVKQQPPAGNLSFLDTIEPLMTAGLIRLEAGVQELAQIYTHLPFEPQKIVSLLSRHIPERVLPKLLKTLVLELNIARVQGRLQGKTSEARFHDFIQQLMLPQGMLPLLEEYVVLGRQLVETIDMWVNYELELLTRLCNDWQEICAQLNAGQDPGVLIEIRSEQGDTHRHGRSVAILTWSSGFQLVYKPRSLAIDVHFQKVLTWINQQGFQPAFQTIKILNQEQYGWVEFIRGRSCSSEEEVARFYERQGGYLALLYALEATDFHGENLIAAGEHPILIDLEALFHPPIGEQDQAAKNHPAMQAMDRSVMRTNLLPQRIWTNEQGQSIDISGLGGAAGQKTPMPVPRWAELGTDNMQIKLEQVEIQLGNHRPQLYGKEVDTLQYCPSIIKGFSAAYHLILKNRQILLNDVLPLFVNDEIRCLVRPTRFYTILLNNSYHPEILRDALERDRFFDRLWLDAAQEPLLTRVIASERADLWKGDVPLFTTTPTSHDLFTTHGDVIPDFFTTTGLEMATNHIKNFSEQDLERQIWFIQATFASVAPLTDKRVHRAVQLDPTSPLATQEHLLTAARKIGQRLNEQALRAGTTIEWLTMQQFSEYDWRIMPTDIDLYNGNTGIALFLAYLGHITHEQHYTAFAQDILAATREQFQNVLQHAERYRIGAFTGLSSYVYLLLQLGSLWQDQTLHQEAEALIPQLAALVEQDQLLDIVGGTAGFLAILTSFYTVLPSSTILTAAIQCGDHLLAQMQHTSEGSGWLSRPYKLPLTGFSQGNAGIAWSLCQLFEISGKARFRRSAFVAWEYERKLYSQEKQNWPDRRKVALSNHETELTGFEDEEYMTTWCHGAAGIALARLGSLATCDDEKIREEIENALQTTLTDGFSANHSLCHGDLGNLDILLTAQHLLGDEHYQTHIQHLSSMLLYSIEVQGWITGVPQGIETPGLMTGLAGIGYALLRLAAPDQVPSILLLEPPINTTQG</sequence>
<reference evidence="3 4" key="1">
    <citation type="submission" date="2019-01" db="EMBL/GenBank/DDBJ databases">
        <title>Draft genome sequence of Dictyobacter sp. Uno17.</title>
        <authorList>
            <person name="Wang C.M."/>
            <person name="Zheng Y."/>
            <person name="Sakai Y."/>
            <person name="Abe K."/>
            <person name="Yokota A."/>
            <person name="Yabe S."/>
        </authorList>
    </citation>
    <scope>NUCLEOTIDE SEQUENCE [LARGE SCALE GENOMIC DNA]</scope>
    <source>
        <strain evidence="3 4">Uno17</strain>
    </source>
</reference>
<dbReference type="InterPro" id="IPR012341">
    <property type="entry name" value="6hp_glycosidase-like_sf"/>
</dbReference>
<organism evidence="3 4">
    <name type="scientific">Dictyobacter arantiisoli</name>
    <dbReference type="NCBI Taxonomy" id="2014874"/>
    <lineage>
        <taxon>Bacteria</taxon>
        <taxon>Bacillati</taxon>
        <taxon>Chloroflexota</taxon>
        <taxon>Ktedonobacteria</taxon>
        <taxon>Ktedonobacterales</taxon>
        <taxon>Dictyobacteraceae</taxon>
        <taxon>Dictyobacter</taxon>
    </lineage>
</organism>
<gene>
    <name evidence="3" type="ORF">KDI_04940</name>
</gene>
<protein>
    <recommendedName>
        <fullName evidence="2">Lantibiotic biosynthesis protein dehydration domain-containing protein</fullName>
    </recommendedName>
</protein>
<dbReference type="CDD" id="cd04792">
    <property type="entry name" value="LanM-like"/>
    <property type="match status" value="1"/>
</dbReference>
<dbReference type="InterPro" id="IPR007822">
    <property type="entry name" value="LANC-like"/>
</dbReference>
<dbReference type="EMBL" id="BIXY01000004">
    <property type="protein sequence ID" value="GCF06930.1"/>
    <property type="molecule type" value="Genomic_DNA"/>
</dbReference>
<dbReference type="SUPFAM" id="SSF158745">
    <property type="entry name" value="LanC-like"/>
    <property type="match status" value="1"/>
</dbReference>
<evidence type="ECO:0000313" key="4">
    <source>
        <dbReference type="Proteomes" id="UP000322530"/>
    </source>
</evidence>
<feature type="binding site" evidence="1">
    <location>
        <position position="965"/>
    </location>
    <ligand>
        <name>Zn(2+)</name>
        <dbReference type="ChEBI" id="CHEBI:29105"/>
    </ligand>
</feature>
<feature type="binding site" evidence="1">
    <location>
        <position position="1011"/>
    </location>
    <ligand>
        <name>Zn(2+)</name>
        <dbReference type="ChEBI" id="CHEBI:29105"/>
    </ligand>
</feature>
<dbReference type="GO" id="GO:0046872">
    <property type="term" value="F:metal ion binding"/>
    <property type="evidence" value="ECO:0007669"/>
    <property type="project" value="UniProtKB-KW"/>
</dbReference>
<dbReference type="SMART" id="SM01260">
    <property type="entry name" value="LANC_like"/>
    <property type="match status" value="1"/>
</dbReference>
<keyword evidence="1" id="KW-0862">Zinc</keyword>